<evidence type="ECO:0000313" key="1">
    <source>
        <dbReference type="EMBL" id="MDG0816682.1"/>
    </source>
</evidence>
<accession>A0ABT6DIJ6</accession>
<dbReference type="EMBL" id="JANRMI010000002">
    <property type="protein sequence ID" value="MDG0816682.1"/>
    <property type="molecule type" value="Genomic_DNA"/>
</dbReference>
<sequence>MESKLICFNCSKEIPVNGIVGRRDECPQCRADVHVCKNCEFYDPKVYNECRETNADVVREKDRANFCDFFTPRKGGSGGIDKAAALRAAAEALFKGNKT</sequence>
<organism evidence="1 2">
    <name type="scientific">Bdellovibrio svalbardensis</name>
    <dbReference type="NCBI Taxonomy" id="2972972"/>
    <lineage>
        <taxon>Bacteria</taxon>
        <taxon>Pseudomonadati</taxon>
        <taxon>Bdellovibrionota</taxon>
        <taxon>Bdellovibrionia</taxon>
        <taxon>Bdellovibrionales</taxon>
        <taxon>Pseudobdellovibrionaceae</taxon>
        <taxon>Bdellovibrio</taxon>
    </lineage>
</organism>
<reference evidence="1" key="1">
    <citation type="submission" date="2022-08" db="EMBL/GenBank/DDBJ databases">
        <title>Novel Bdellovibrio Species Isolated from Svalbard: Designation Bdellovibrio svalbardensis.</title>
        <authorList>
            <person name="Mitchell R.J."/>
            <person name="Choi S.Y."/>
        </authorList>
    </citation>
    <scope>NUCLEOTIDE SEQUENCE</scope>
    <source>
        <strain evidence="1">PAP01</strain>
    </source>
</reference>
<protein>
    <submittedName>
        <fullName evidence="1">Uncharacterized protein</fullName>
    </submittedName>
</protein>
<comment type="caution">
    <text evidence="1">The sequence shown here is derived from an EMBL/GenBank/DDBJ whole genome shotgun (WGS) entry which is preliminary data.</text>
</comment>
<dbReference type="Proteomes" id="UP001152321">
    <property type="component" value="Unassembled WGS sequence"/>
</dbReference>
<evidence type="ECO:0000313" key="2">
    <source>
        <dbReference type="Proteomes" id="UP001152321"/>
    </source>
</evidence>
<proteinExistence type="predicted"/>
<name>A0ABT6DIJ6_9BACT</name>
<dbReference type="RefSeq" id="WP_277578157.1">
    <property type="nucleotide sequence ID" value="NZ_JANRMI010000002.1"/>
</dbReference>
<keyword evidence="2" id="KW-1185">Reference proteome</keyword>
<gene>
    <name evidence="1" type="ORF">NWE73_09920</name>
</gene>